<evidence type="ECO:0000256" key="6">
    <source>
        <dbReference type="ARBA" id="ARBA00022989"/>
    </source>
</evidence>
<comment type="function">
    <text evidence="9">The M ring may be actively involved in energy transduction.</text>
</comment>
<evidence type="ECO:0000256" key="4">
    <source>
        <dbReference type="ARBA" id="ARBA00022475"/>
    </source>
</evidence>
<evidence type="ECO:0000259" key="12">
    <source>
        <dbReference type="Pfam" id="PF08345"/>
    </source>
</evidence>
<dbReference type="RefSeq" id="WP_194561409.1">
    <property type="nucleotide sequence ID" value="NZ_JADKPV010000001.1"/>
</dbReference>
<keyword evidence="13" id="KW-0282">Flagellum</keyword>
<evidence type="ECO:0000256" key="2">
    <source>
        <dbReference type="ARBA" id="ARBA00004651"/>
    </source>
</evidence>
<evidence type="ECO:0000256" key="3">
    <source>
        <dbReference type="ARBA" id="ARBA00007971"/>
    </source>
</evidence>
<keyword evidence="13" id="KW-0969">Cilium</keyword>
<dbReference type="InterPro" id="IPR000067">
    <property type="entry name" value="FlgMring_FliF"/>
</dbReference>
<keyword evidence="14" id="KW-1185">Reference proteome</keyword>
<evidence type="ECO:0000313" key="14">
    <source>
        <dbReference type="Proteomes" id="UP000622653"/>
    </source>
</evidence>
<keyword evidence="6 10" id="KW-1133">Transmembrane helix</keyword>
<dbReference type="PRINTS" id="PR01009">
    <property type="entry name" value="FLGMRINGFLIF"/>
</dbReference>
<keyword evidence="7 10" id="KW-0472">Membrane</keyword>
<dbReference type="Proteomes" id="UP000622653">
    <property type="component" value="Unassembled WGS sequence"/>
</dbReference>
<dbReference type="Pfam" id="PF08345">
    <property type="entry name" value="YscJ_FliF_C"/>
    <property type="match status" value="1"/>
</dbReference>
<evidence type="ECO:0000256" key="7">
    <source>
        <dbReference type="ARBA" id="ARBA00023136"/>
    </source>
</evidence>
<evidence type="ECO:0000256" key="9">
    <source>
        <dbReference type="PIRNR" id="PIRNR004862"/>
    </source>
</evidence>
<dbReference type="InterPro" id="IPR013556">
    <property type="entry name" value="Flag_M-ring_C"/>
</dbReference>
<feature type="domain" description="Flagellar M-ring C-terminal" evidence="12">
    <location>
        <begin position="259"/>
        <end position="400"/>
    </location>
</feature>
<dbReference type="PANTHER" id="PTHR30046:SF0">
    <property type="entry name" value="FLAGELLAR M-RING PROTEIN"/>
    <property type="match status" value="1"/>
</dbReference>
<dbReference type="PIRSF" id="PIRSF004862">
    <property type="entry name" value="FliF"/>
    <property type="match status" value="1"/>
</dbReference>
<comment type="subcellular location">
    <subcellularLocation>
        <location evidence="1 9">Bacterial flagellum basal body</location>
    </subcellularLocation>
    <subcellularLocation>
        <location evidence="2">Cell membrane</location>
        <topology evidence="2">Multi-pass membrane protein</topology>
    </subcellularLocation>
</comment>
<dbReference type="EMBL" id="JADKPV010000001">
    <property type="protein sequence ID" value="MBF4499938.1"/>
    <property type="molecule type" value="Genomic_DNA"/>
</dbReference>
<proteinExistence type="inferred from homology"/>
<feature type="transmembrane region" description="Helical" evidence="10">
    <location>
        <begin position="449"/>
        <end position="470"/>
    </location>
</feature>
<dbReference type="Gene3D" id="3.30.300.30">
    <property type="match status" value="1"/>
</dbReference>
<dbReference type="GO" id="GO:0005886">
    <property type="term" value="C:plasma membrane"/>
    <property type="evidence" value="ECO:0007669"/>
    <property type="project" value="UniProtKB-SubCell"/>
</dbReference>
<comment type="caution">
    <text evidence="13">The sequence shown here is derived from an EMBL/GenBank/DDBJ whole genome shotgun (WGS) entry which is preliminary data.</text>
</comment>
<feature type="domain" description="Flagellar M-ring N-terminal" evidence="11">
    <location>
        <begin position="46"/>
        <end position="220"/>
    </location>
</feature>
<dbReference type="GO" id="GO:0003774">
    <property type="term" value="F:cytoskeletal motor activity"/>
    <property type="evidence" value="ECO:0007669"/>
    <property type="project" value="InterPro"/>
</dbReference>
<evidence type="ECO:0000256" key="8">
    <source>
        <dbReference type="ARBA" id="ARBA00023143"/>
    </source>
</evidence>
<dbReference type="GO" id="GO:0071973">
    <property type="term" value="P:bacterial-type flagellum-dependent cell motility"/>
    <property type="evidence" value="ECO:0007669"/>
    <property type="project" value="InterPro"/>
</dbReference>
<keyword evidence="4" id="KW-1003">Cell membrane</keyword>
<gene>
    <name evidence="13" type="primary">fliF</name>
    <name evidence="13" type="ORF">IRY55_01080</name>
</gene>
<evidence type="ECO:0000259" key="11">
    <source>
        <dbReference type="Pfam" id="PF01514"/>
    </source>
</evidence>
<evidence type="ECO:0000256" key="1">
    <source>
        <dbReference type="ARBA" id="ARBA00004117"/>
    </source>
</evidence>
<evidence type="ECO:0000256" key="10">
    <source>
        <dbReference type="SAM" id="Phobius"/>
    </source>
</evidence>
<dbReference type="InterPro" id="IPR043427">
    <property type="entry name" value="YscJ/FliF"/>
</dbReference>
<evidence type="ECO:0000313" key="13">
    <source>
        <dbReference type="EMBL" id="MBF4499938.1"/>
    </source>
</evidence>
<dbReference type="Pfam" id="PF01514">
    <property type="entry name" value="YscJ_FliF"/>
    <property type="match status" value="1"/>
</dbReference>
<dbReference type="AlphaFoldDB" id="A0A8J7G6B9"/>
<protein>
    <recommendedName>
        <fullName evidence="9">Flagellar M-ring protein</fullName>
    </recommendedName>
</protein>
<dbReference type="InterPro" id="IPR045851">
    <property type="entry name" value="AMP-bd_C_sf"/>
</dbReference>
<keyword evidence="8 9" id="KW-0975">Bacterial flagellum</keyword>
<feature type="transmembrane region" description="Helical" evidence="10">
    <location>
        <begin position="25"/>
        <end position="45"/>
    </location>
</feature>
<sequence>MKERVAKIRADVSEFWSKRSKTQKIVYVSSALGIILVAALLTFFLSRTEYVPLYKDVSRAEVGRMKEHLDSLNVPNEIAPGGTSILVPKERVNELLVMLESEGFPNSGTIDYSFFADNAGFGTTDNEFNMLKVATLQTELANLIKGIEGVQDASVMLTLPTPSVFVRDVNEDATAAIMLKTSPGQEFTEGQIRAMYSLVSKSLPNLDVENITIMNQFSEIYDQVDPDKHTGTQLADQMSVKKSIERDIQRQVQQMLGLMMGHDKVAVTVSTEVDFKAENRQEDIVTPVDEENMEGIAMSAQRITETFTGNGPIAEGTPEGGDPTDNMTDTYGAWGFSNGDYERFEETINNEVNRVRKEIVESPYKVRDIGIQVIIDPPRDEEGEVTELPQNLQDDVEQILTTIVRTSIHKEENMELTDEVLAEKIAVSIQPFNGSVASQFGDKETKIPLWVYIVGMILLIVIIVLVILFLRKRKREELEEQQLALEEQEELMVDDINDEQETESTVRRKQLEKMAREKPEEFAKLLRTWISED</sequence>
<dbReference type="InterPro" id="IPR006182">
    <property type="entry name" value="FliF_N_dom"/>
</dbReference>
<name>A0A8J7G6B9_9BACL</name>
<reference evidence="13" key="1">
    <citation type="submission" date="2020-11" db="EMBL/GenBank/DDBJ databases">
        <title>Multidrug resistant novel bacterium Savagea serpentis sp. nov., isolated from the scats of a vine snake (Ahaetulla nasuta).</title>
        <authorList>
            <person name="Venkata Ramana V."/>
            <person name="Vikas Patil S."/>
            <person name="Yogita Lugani V."/>
        </authorList>
    </citation>
    <scope>NUCLEOTIDE SEQUENCE</scope>
    <source>
        <strain evidence="13">SN6</strain>
    </source>
</reference>
<organism evidence="13 14">
    <name type="scientific">Savagea serpentis</name>
    <dbReference type="NCBI Taxonomy" id="2785297"/>
    <lineage>
        <taxon>Bacteria</taxon>
        <taxon>Bacillati</taxon>
        <taxon>Bacillota</taxon>
        <taxon>Bacilli</taxon>
        <taxon>Bacillales</taxon>
        <taxon>Caryophanaceae</taxon>
        <taxon>Savagea</taxon>
    </lineage>
</organism>
<evidence type="ECO:0000256" key="5">
    <source>
        <dbReference type="ARBA" id="ARBA00022692"/>
    </source>
</evidence>
<keyword evidence="13" id="KW-0966">Cell projection</keyword>
<accession>A0A8J7G6B9</accession>
<keyword evidence="5 10" id="KW-0812">Transmembrane</keyword>
<comment type="similarity">
    <text evidence="3 9">Belongs to the FliF family.</text>
</comment>
<dbReference type="NCBIfam" id="TIGR00206">
    <property type="entry name" value="fliF"/>
    <property type="match status" value="1"/>
</dbReference>
<dbReference type="PANTHER" id="PTHR30046">
    <property type="entry name" value="FLAGELLAR M-RING PROTEIN"/>
    <property type="match status" value="1"/>
</dbReference>
<dbReference type="GO" id="GO:0009431">
    <property type="term" value="C:bacterial-type flagellum basal body, MS ring"/>
    <property type="evidence" value="ECO:0007669"/>
    <property type="project" value="InterPro"/>
</dbReference>